<feature type="region of interest" description="Disordered" evidence="1">
    <location>
        <begin position="1"/>
        <end position="33"/>
    </location>
</feature>
<evidence type="ECO:0000256" key="1">
    <source>
        <dbReference type="SAM" id="MobiDB-lite"/>
    </source>
</evidence>
<protein>
    <submittedName>
        <fullName evidence="2">Uncharacterized protein</fullName>
    </submittedName>
</protein>
<proteinExistence type="predicted"/>
<dbReference type="Proteomes" id="UP000249396">
    <property type="component" value="Unassembled WGS sequence"/>
</dbReference>
<dbReference type="AlphaFoldDB" id="A0A2W4SB67"/>
<reference evidence="2 3" key="1">
    <citation type="journal article" date="2018" name="Aquat. Microb. Ecol.">
        <title>Gammaproteobacterial methanotrophs dominate.</title>
        <authorList>
            <person name="Rissanen A.J."/>
            <person name="Saarenheimo J."/>
            <person name="Tiirola M."/>
            <person name="Peura S."/>
            <person name="Aalto S.L."/>
            <person name="Karvinen A."/>
            <person name="Nykanen H."/>
        </authorList>
    </citation>
    <scope>NUCLEOTIDE SEQUENCE [LARGE SCALE GENOMIC DNA]</scope>
    <source>
        <strain evidence="2">AMbin10</strain>
    </source>
</reference>
<evidence type="ECO:0000313" key="3">
    <source>
        <dbReference type="Proteomes" id="UP000249396"/>
    </source>
</evidence>
<dbReference type="EMBL" id="QJPH01000537">
    <property type="protein sequence ID" value="PZN71034.1"/>
    <property type="molecule type" value="Genomic_DNA"/>
</dbReference>
<evidence type="ECO:0000313" key="2">
    <source>
        <dbReference type="EMBL" id="PZN71034.1"/>
    </source>
</evidence>
<sequence>MDADIQAMDGNHPTVQVLDSGELPTRSFPSVDSRASVVSHSLPSLDAGFRHPCRKDGPPTLVYNVESRSLGTSHTSFGKLFLTKS</sequence>
<comment type="caution">
    <text evidence="2">The sequence shown here is derived from an EMBL/GenBank/DDBJ whole genome shotgun (WGS) entry which is preliminary data.</text>
</comment>
<name>A0A2W4SB67_9GAMM</name>
<organism evidence="2 3">
    <name type="scientific">Candidatus Methylumidiphilus alinenensis</name>
    <dbReference type="NCBI Taxonomy" id="2202197"/>
    <lineage>
        <taxon>Bacteria</taxon>
        <taxon>Pseudomonadati</taxon>
        <taxon>Pseudomonadota</taxon>
        <taxon>Gammaproteobacteria</taxon>
        <taxon>Methylococcales</taxon>
        <taxon>Candidatus Methylumidiphilus</taxon>
    </lineage>
</organism>
<accession>A0A2W4SB67</accession>
<gene>
    <name evidence="2" type="ORF">DM484_27315</name>
</gene>